<evidence type="ECO:0000313" key="2">
    <source>
        <dbReference type="WBParaSite" id="JU765_v2.g4415.t1"/>
    </source>
</evidence>
<proteinExistence type="predicted"/>
<sequence length="115" mass="13161">MNESAADQLKRELSMIQKEYASKKLEAFIKEECSQPDNFKEYLKSESSLTGDPPIQPPSIQPPPMNPDFNRSFGRSTMSKFKSSVAENLEKMKNFTSSKLSNVFKMSKRKESDKK</sequence>
<name>A0AC34R8U5_9BILA</name>
<dbReference type="WBParaSite" id="JU765_v2.g4415.t1">
    <property type="protein sequence ID" value="JU765_v2.g4415.t1"/>
    <property type="gene ID" value="JU765_v2.g4415"/>
</dbReference>
<evidence type="ECO:0000313" key="1">
    <source>
        <dbReference type="Proteomes" id="UP000887576"/>
    </source>
</evidence>
<accession>A0AC34R8U5</accession>
<protein>
    <submittedName>
        <fullName evidence="2">Uncharacterized protein</fullName>
    </submittedName>
</protein>
<organism evidence="1 2">
    <name type="scientific">Panagrolaimus sp. JU765</name>
    <dbReference type="NCBI Taxonomy" id="591449"/>
    <lineage>
        <taxon>Eukaryota</taxon>
        <taxon>Metazoa</taxon>
        <taxon>Ecdysozoa</taxon>
        <taxon>Nematoda</taxon>
        <taxon>Chromadorea</taxon>
        <taxon>Rhabditida</taxon>
        <taxon>Tylenchina</taxon>
        <taxon>Panagrolaimomorpha</taxon>
        <taxon>Panagrolaimoidea</taxon>
        <taxon>Panagrolaimidae</taxon>
        <taxon>Panagrolaimus</taxon>
    </lineage>
</organism>
<dbReference type="Proteomes" id="UP000887576">
    <property type="component" value="Unplaced"/>
</dbReference>
<reference evidence="2" key="1">
    <citation type="submission" date="2022-11" db="UniProtKB">
        <authorList>
            <consortium name="WormBaseParasite"/>
        </authorList>
    </citation>
    <scope>IDENTIFICATION</scope>
</reference>